<dbReference type="EMBL" id="HBGH01005123">
    <property type="protein sequence ID" value="CAD9230727.1"/>
    <property type="molecule type" value="Transcribed_RNA"/>
</dbReference>
<proteinExistence type="predicted"/>
<reference evidence="1" key="1">
    <citation type="submission" date="2021-01" db="EMBL/GenBank/DDBJ databases">
        <authorList>
            <person name="Corre E."/>
            <person name="Pelletier E."/>
            <person name="Niang G."/>
            <person name="Scheremetjew M."/>
            <person name="Finn R."/>
            <person name="Kale V."/>
            <person name="Holt S."/>
            <person name="Cochrane G."/>
            <person name="Meng A."/>
            <person name="Brown T."/>
            <person name="Cohen L."/>
        </authorList>
    </citation>
    <scope>NUCLEOTIDE SEQUENCE</scope>
    <source>
        <strain evidence="1">SAG 36.94</strain>
    </source>
</reference>
<accession>A0A7S1TAG7</accession>
<sequence>MSSSSHYARVHASFFQVSGYERMGPVRCYEHAASQRQWDVWTGSTLEELKDEVSRANPLAPGQVIFPDPKTLRTRVSPRWKRLLSSQDRSSSFKLHLIGHLRSVFELVWGHPAPVAPVVSIAVAPVA</sequence>
<organism evidence="1">
    <name type="scientific">Compsopogon caeruleus</name>
    <dbReference type="NCBI Taxonomy" id="31354"/>
    <lineage>
        <taxon>Eukaryota</taxon>
        <taxon>Rhodophyta</taxon>
        <taxon>Compsopogonophyceae</taxon>
        <taxon>Compsopogonales</taxon>
        <taxon>Compsopogonaceae</taxon>
        <taxon>Compsopogon</taxon>
    </lineage>
</organism>
<name>A0A7S1TAG7_9RHOD</name>
<dbReference type="AlphaFoldDB" id="A0A7S1TAG7"/>
<protein>
    <submittedName>
        <fullName evidence="1">Uncharacterized protein</fullName>
    </submittedName>
</protein>
<gene>
    <name evidence="1" type="ORF">CCAE0312_LOCUS2781</name>
</gene>
<evidence type="ECO:0000313" key="1">
    <source>
        <dbReference type="EMBL" id="CAD9230727.1"/>
    </source>
</evidence>